<feature type="transmembrane region" description="Helical" evidence="6">
    <location>
        <begin position="41"/>
        <end position="59"/>
    </location>
</feature>
<feature type="transmembrane region" description="Helical" evidence="6">
    <location>
        <begin position="654"/>
        <end position="678"/>
    </location>
</feature>
<feature type="transmembrane region" description="Helical" evidence="6">
    <location>
        <begin position="588"/>
        <end position="609"/>
    </location>
</feature>
<feature type="transmembrane region" description="Helical" evidence="6">
    <location>
        <begin position="432"/>
        <end position="455"/>
    </location>
</feature>
<evidence type="ECO:0000313" key="9">
    <source>
        <dbReference type="Proteomes" id="UP000597877"/>
    </source>
</evidence>
<dbReference type="PANTHER" id="PTHR30250:SF26">
    <property type="entry name" value="PSMA PROTEIN"/>
    <property type="match status" value="1"/>
</dbReference>
<evidence type="ECO:0000256" key="6">
    <source>
        <dbReference type="SAM" id="Phobius"/>
    </source>
</evidence>
<dbReference type="EMBL" id="JACOOZ010000001">
    <property type="protein sequence ID" value="MBC5666841.1"/>
    <property type="molecule type" value="Genomic_DNA"/>
</dbReference>
<dbReference type="Pfam" id="PF01757">
    <property type="entry name" value="Acyl_transf_3"/>
    <property type="match status" value="1"/>
</dbReference>
<dbReference type="InterPro" id="IPR002656">
    <property type="entry name" value="Acyl_transf_3_dom"/>
</dbReference>
<feature type="transmembrane region" description="Helical" evidence="6">
    <location>
        <begin position="788"/>
        <end position="810"/>
    </location>
</feature>
<feature type="domain" description="Acyltransferase 3" evidence="7">
    <location>
        <begin position="18"/>
        <end position="323"/>
    </location>
</feature>
<evidence type="ECO:0000256" key="5">
    <source>
        <dbReference type="ARBA" id="ARBA00023136"/>
    </source>
</evidence>
<dbReference type="InterPro" id="IPR050833">
    <property type="entry name" value="Poly_Biosynth_Transport"/>
</dbReference>
<keyword evidence="4 6" id="KW-1133">Transmembrane helix</keyword>
<reference evidence="8 9" key="1">
    <citation type="submission" date="2020-08" db="EMBL/GenBank/DDBJ databases">
        <title>Genome public.</title>
        <authorList>
            <person name="Liu C."/>
            <person name="Sun Q."/>
        </authorList>
    </citation>
    <scope>NUCLEOTIDE SEQUENCE [LARGE SCALE GENOMIC DNA]</scope>
    <source>
        <strain evidence="8 9">BX4</strain>
    </source>
</reference>
<feature type="transmembrane region" description="Helical" evidence="6">
    <location>
        <begin position="497"/>
        <end position="521"/>
    </location>
</feature>
<evidence type="ECO:0000256" key="4">
    <source>
        <dbReference type="ARBA" id="ARBA00022989"/>
    </source>
</evidence>
<feature type="transmembrane region" description="Helical" evidence="6">
    <location>
        <begin position="467"/>
        <end position="485"/>
    </location>
</feature>
<evidence type="ECO:0000313" key="8">
    <source>
        <dbReference type="EMBL" id="MBC5666841.1"/>
    </source>
</evidence>
<sequence>MVEETKKLVNNRLYFWEGIACIFVVLIHCQLPGRVGIVTETIARFAVPLFFSISGYYWAKVEINQRTYKARCKIKKNLKLFIAITAVYILYRIMVQCALHLEAVNVINARSFIKLLLFNETDFICTVLWYLLALIYIYILLIFLKSSKSYYVVAFLSFGVFLLSYMLKIVAYSGNLSEKLNENSAIYRNWLTVGIPFFMFGYLFSTKLENKLKEVFSYKMTYMLLIISMFGCILERYIIGNSMDVYLFSIIIVFTIMLMCSIKPNIKQNYVVEIGKNISLAMYLFHPLVMYGYRYLFGYFNLMNSKITQWTLPIIVILTIIVIYEVIHRINIIPNISNVNNLSRTTNAKRNVVSGIAQMLITNILQFVNRKIFIVVLGASYLGLSGLFTNVLSVLSLAELGVGSAIVFSLYKPLAENDEEKIHALMELYKRVYRIIGCIVLAIGIAITPILKFIVNLEQGVDINYYYIYYLFLMNSVISYWFYAYRNSIIGASQKDYLLVKINVSFPIIQTIMQIFALVLLKGNTSYYVYLTIPIIMLIIKNYIVYKVSSRLYPYLDNKCKSKLEKSELTKIKKNVYALSVTKLSSTIYYASDNIVISTFIGTIFVGLYSNYSMITVAVTGIINIIFNSLRNSVGDLNASSDKEHVYVVYKRILFANFWIYGFCAIAFMVLFNPFIVLFFGKNYAFDTVVTIVIVFTFLIPGLNHTNTIYKDACGLFWQTRYRTLATALVNITFSVILAIVIPVEKYKIVGVLLATIISYVVTILPVDPKIIYRDVFGMKRNYFIKWFINNLLIISVIMAITYGICLFIPRYTWIGFIIQCVIVVIVPNALFAIIKYKTSEFKYYKELIAETILKIINK</sequence>
<accession>A0ABR7EZS6</accession>
<feature type="transmembrane region" description="Helical" evidence="6">
    <location>
        <begin position="724"/>
        <end position="743"/>
    </location>
</feature>
<feature type="transmembrane region" description="Helical" evidence="6">
    <location>
        <begin position="372"/>
        <end position="388"/>
    </location>
</feature>
<keyword evidence="2" id="KW-1003">Cell membrane</keyword>
<feature type="transmembrane region" description="Helical" evidence="6">
    <location>
        <begin position="527"/>
        <end position="546"/>
    </location>
</feature>
<dbReference type="GO" id="GO:0016746">
    <property type="term" value="F:acyltransferase activity"/>
    <property type="evidence" value="ECO:0007669"/>
    <property type="project" value="UniProtKB-KW"/>
</dbReference>
<evidence type="ECO:0000256" key="2">
    <source>
        <dbReference type="ARBA" id="ARBA00022475"/>
    </source>
</evidence>
<dbReference type="Proteomes" id="UP000597877">
    <property type="component" value="Unassembled WGS sequence"/>
</dbReference>
<evidence type="ECO:0000259" key="7">
    <source>
        <dbReference type="Pfam" id="PF01757"/>
    </source>
</evidence>
<keyword evidence="3 6" id="KW-0812">Transmembrane</keyword>
<keyword evidence="8" id="KW-0012">Acyltransferase</keyword>
<feature type="transmembrane region" description="Helical" evidence="6">
    <location>
        <begin position="121"/>
        <end position="143"/>
    </location>
</feature>
<evidence type="ECO:0000256" key="3">
    <source>
        <dbReference type="ARBA" id="ARBA00022692"/>
    </source>
</evidence>
<evidence type="ECO:0000256" key="1">
    <source>
        <dbReference type="ARBA" id="ARBA00004651"/>
    </source>
</evidence>
<feature type="transmembrane region" description="Helical" evidence="6">
    <location>
        <begin position="216"/>
        <end position="239"/>
    </location>
</feature>
<dbReference type="RefSeq" id="WP_118590255.1">
    <property type="nucleotide sequence ID" value="NZ_JACOOZ010000001.1"/>
</dbReference>
<feature type="transmembrane region" description="Helical" evidence="6">
    <location>
        <begin position="245"/>
        <end position="262"/>
    </location>
</feature>
<organism evidence="8 9">
    <name type="scientific">Eubacterium segne</name>
    <dbReference type="NCBI Taxonomy" id="2763045"/>
    <lineage>
        <taxon>Bacteria</taxon>
        <taxon>Bacillati</taxon>
        <taxon>Bacillota</taxon>
        <taxon>Clostridia</taxon>
        <taxon>Eubacteriales</taxon>
        <taxon>Eubacteriaceae</taxon>
        <taxon>Eubacterium</taxon>
    </lineage>
</organism>
<feature type="transmembrane region" description="Helical" evidence="6">
    <location>
        <begin position="80"/>
        <end position="101"/>
    </location>
</feature>
<dbReference type="PANTHER" id="PTHR30250">
    <property type="entry name" value="PST FAMILY PREDICTED COLANIC ACID TRANSPORTER"/>
    <property type="match status" value="1"/>
</dbReference>
<feature type="transmembrane region" description="Helical" evidence="6">
    <location>
        <begin position="307"/>
        <end position="327"/>
    </location>
</feature>
<feature type="transmembrane region" description="Helical" evidence="6">
    <location>
        <begin position="185"/>
        <end position="204"/>
    </location>
</feature>
<comment type="caution">
    <text evidence="8">The sequence shown here is derived from an EMBL/GenBank/DDBJ whole genome shotgun (WGS) entry which is preliminary data.</text>
</comment>
<feature type="transmembrane region" description="Helical" evidence="6">
    <location>
        <begin position="150"/>
        <end position="173"/>
    </location>
</feature>
<feature type="transmembrane region" description="Helical" evidence="6">
    <location>
        <begin position="684"/>
        <end position="703"/>
    </location>
</feature>
<gene>
    <name evidence="8" type="ORF">H8S00_02380</name>
</gene>
<keyword evidence="9" id="KW-1185">Reference proteome</keyword>
<feature type="transmembrane region" description="Helical" evidence="6">
    <location>
        <begin position="816"/>
        <end position="835"/>
    </location>
</feature>
<comment type="subcellular location">
    <subcellularLocation>
        <location evidence="1">Cell membrane</location>
        <topology evidence="1">Multi-pass membrane protein</topology>
    </subcellularLocation>
</comment>
<feature type="transmembrane region" description="Helical" evidence="6">
    <location>
        <begin position="274"/>
        <end position="295"/>
    </location>
</feature>
<keyword evidence="5 6" id="KW-0472">Membrane</keyword>
<keyword evidence="8" id="KW-0808">Transferase</keyword>
<name>A0ABR7EZS6_9FIRM</name>
<feature type="transmembrane region" description="Helical" evidence="6">
    <location>
        <begin position="749"/>
        <end position="767"/>
    </location>
</feature>
<proteinExistence type="predicted"/>
<feature type="transmembrane region" description="Helical" evidence="6">
    <location>
        <begin position="12"/>
        <end position="29"/>
    </location>
</feature>
<protein>
    <submittedName>
        <fullName evidence="8">Acyltransferase family protein</fullName>
    </submittedName>
</protein>